<dbReference type="InterPro" id="IPR052016">
    <property type="entry name" value="Bact_Sigma-Reg"/>
</dbReference>
<dbReference type="Pfam" id="PF07228">
    <property type="entry name" value="SpoIIE"/>
    <property type="match status" value="1"/>
</dbReference>
<dbReference type="InterPro" id="IPR000700">
    <property type="entry name" value="PAS-assoc_C"/>
</dbReference>
<keyword evidence="1" id="KW-0378">Hydrolase</keyword>
<keyword evidence="5" id="KW-1185">Reference proteome</keyword>
<dbReference type="AlphaFoldDB" id="A0A0S6VPL3"/>
<dbReference type="PANTHER" id="PTHR43156">
    <property type="entry name" value="STAGE II SPORULATION PROTEIN E-RELATED"/>
    <property type="match status" value="1"/>
</dbReference>
<accession>A0A0S6VPL3</accession>
<dbReference type="SMART" id="SM00086">
    <property type="entry name" value="PAC"/>
    <property type="match status" value="2"/>
</dbReference>
<dbReference type="InterPro" id="IPR001610">
    <property type="entry name" value="PAC"/>
</dbReference>
<sequence>MKKPSDPISTLTNPTDDWEKWREGILGFGERSSRKTYYAELQRKTDELERFQALVNKSHDAIFLIASGTGALVDVNDTACQLSGYTRPMLLCMTVSEILDQETVRQIIPSLTGDAENIAQHTIVTTLRSNDERSIPVEMSLEYVSFGSMAYVVAVARDITERLAIEEERDRLFKERTLIVEHVPVGLMFLKNRQCIWGNPALEGLFGYTLAELREQTTEPLYPTFEDYQEIGNDAYPLLSAGKEYVSERLMRRKDGTLFWCNLHGQAVHADDPDHVSIWIIENITERRRQQDAQQQLNEELERLVRKRTQELSAAYEEIRKLNDILKEENLRMSAELDVARRLQQMVLPMPEELGNIPGLDIVGYMQPAEEVGGDYYDVLHCQQNGHVCIGIGDVTGHGLESGVLMIMTQTAIRTLVDRGETDPAIFLNTLNRVLYENIKRMGADRSLTLAMVNYQEGQLRLIGQHEEALVVRHDGRIERMNTIELGFPLGMIPDIRQWVAEATVTLSPGDGVVLYTDGIPEAQNAEKEFYGLERLCAVISANWRDAGAKIVKDAIVADLRRFIGSAQIYDDVTLVILKQIDPEIEERETSISRSNAAV</sequence>
<dbReference type="SMART" id="SM00091">
    <property type="entry name" value="PAS"/>
    <property type="match status" value="2"/>
</dbReference>
<organism evidence="4">
    <name type="scientific">Candidatus Moduliflexus flocculans</name>
    <dbReference type="NCBI Taxonomy" id="1499966"/>
    <lineage>
        <taxon>Bacteria</taxon>
        <taxon>Candidatus Moduliflexota</taxon>
        <taxon>Candidatus Moduliflexia</taxon>
        <taxon>Candidatus Moduliflexales</taxon>
        <taxon>Candidatus Moduliflexaceae</taxon>
    </lineage>
</organism>
<dbReference type="CDD" id="cd00130">
    <property type="entry name" value="PAS"/>
    <property type="match status" value="2"/>
</dbReference>
<keyword evidence="2" id="KW-0175">Coiled coil</keyword>
<dbReference type="GO" id="GO:0016791">
    <property type="term" value="F:phosphatase activity"/>
    <property type="evidence" value="ECO:0007669"/>
    <property type="project" value="TreeGrafter"/>
</dbReference>
<dbReference type="Gene3D" id="3.30.450.20">
    <property type="entry name" value="PAS domain"/>
    <property type="match status" value="2"/>
</dbReference>
<feature type="domain" description="PAC" evidence="3">
    <location>
        <begin position="244"/>
        <end position="296"/>
    </location>
</feature>
<dbReference type="InterPro" id="IPR000014">
    <property type="entry name" value="PAS"/>
</dbReference>
<evidence type="ECO:0000256" key="2">
    <source>
        <dbReference type="SAM" id="Coils"/>
    </source>
</evidence>
<feature type="coiled-coil region" evidence="2">
    <location>
        <begin position="287"/>
        <end position="336"/>
    </location>
</feature>
<dbReference type="PROSITE" id="PS50113">
    <property type="entry name" value="PAC"/>
    <property type="match status" value="1"/>
</dbReference>
<gene>
    <name evidence="4" type="ORF">U14_00082</name>
</gene>
<dbReference type="Pfam" id="PF13426">
    <property type="entry name" value="PAS_9"/>
    <property type="match status" value="2"/>
</dbReference>
<dbReference type="Proteomes" id="UP000030700">
    <property type="component" value="Unassembled WGS sequence"/>
</dbReference>
<protein>
    <submittedName>
        <fullName evidence="4">Stage II sporulation protein E</fullName>
    </submittedName>
</protein>
<evidence type="ECO:0000256" key="1">
    <source>
        <dbReference type="ARBA" id="ARBA00022801"/>
    </source>
</evidence>
<dbReference type="STRING" id="1499966.U14_00082"/>
<dbReference type="HOGENOM" id="CLU_455391_0_0_0"/>
<dbReference type="InterPro" id="IPR035965">
    <property type="entry name" value="PAS-like_dom_sf"/>
</dbReference>
<dbReference type="EMBL" id="DF820455">
    <property type="protein sequence ID" value="GAK48871.1"/>
    <property type="molecule type" value="Genomic_DNA"/>
</dbReference>
<dbReference type="NCBIfam" id="TIGR00229">
    <property type="entry name" value="sensory_box"/>
    <property type="match status" value="2"/>
</dbReference>
<dbReference type="InterPro" id="IPR036457">
    <property type="entry name" value="PPM-type-like_dom_sf"/>
</dbReference>
<evidence type="ECO:0000313" key="5">
    <source>
        <dbReference type="Proteomes" id="UP000030700"/>
    </source>
</evidence>
<evidence type="ECO:0000313" key="4">
    <source>
        <dbReference type="EMBL" id="GAK48871.1"/>
    </source>
</evidence>
<dbReference type="InterPro" id="IPR001932">
    <property type="entry name" value="PPM-type_phosphatase-like_dom"/>
</dbReference>
<dbReference type="SUPFAM" id="SSF81606">
    <property type="entry name" value="PP2C-like"/>
    <property type="match status" value="1"/>
</dbReference>
<proteinExistence type="predicted"/>
<reference evidence="4" key="1">
    <citation type="journal article" date="2015" name="PeerJ">
        <title>First genomic representation of candidate bacterial phylum KSB3 points to enhanced environmental sensing as a trigger of wastewater bulking.</title>
        <authorList>
            <person name="Sekiguchi Y."/>
            <person name="Ohashi A."/>
            <person name="Parks D.H."/>
            <person name="Yamauchi T."/>
            <person name="Tyson G.W."/>
            <person name="Hugenholtz P."/>
        </authorList>
    </citation>
    <scope>NUCLEOTIDE SEQUENCE [LARGE SCALE GENOMIC DNA]</scope>
</reference>
<name>A0A0S6VPL3_9BACT</name>
<dbReference type="Gene3D" id="3.60.40.10">
    <property type="entry name" value="PPM-type phosphatase domain"/>
    <property type="match status" value="1"/>
</dbReference>
<dbReference type="SUPFAM" id="SSF55785">
    <property type="entry name" value="PYP-like sensor domain (PAS domain)"/>
    <property type="match status" value="2"/>
</dbReference>
<dbReference type="PANTHER" id="PTHR43156:SF2">
    <property type="entry name" value="STAGE II SPORULATION PROTEIN E"/>
    <property type="match status" value="1"/>
</dbReference>
<dbReference type="SMART" id="SM00331">
    <property type="entry name" value="PP2C_SIG"/>
    <property type="match status" value="1"/>
</dbReference>
<evidence type="ECO:0000259" key="3">
    <source>
        <dbReference type="PROSITE" id="PS50113"/>
    </source>
</evidence>